<sequence>MFRRMPLRRTPLGPKVSGKHGIAAVEFAVVAPVLVAIMFGMMSVNRAFETQNLLSIAAREGARFASMDRNGMLAEGSTGNQKLEQDIKSFLASNGISADSITVEVKDFENPETDFNIDDPNNDLRLFEVRVSVNYSAVSYTSVPNGSDYALTASVVFRNGRANLSD</sequence>
<keyword evidence="1" id="KW-1133">Transmembrane helix</keyword>
<keyword evidence="4" id="KW-1185">Reference proteome</keyword>
<dbReference type="RefSeq" id="WP_145249718.1">
    <property type="nucleotide sequence ID" value="NZ_CP036278.1"/>
</dbReference>
<reference evidence="3 4" key="1">
    <citation type="submission" date="2019-02" db="EMBL/GenBank/DDBJ databases">
        <title>Deep-cultivation of Planctomycetes and their phenomic and genomic characterization uncovers novel biology.</title>
        <authorList>
            <person name="Wiegand S."/>
            <person name="Jogler M."/>
            <person name="Boedeker C."/>
            <person name="Pinto D."/>
            <person name="Vollmers J."/>
            <person name="Rivas-Marin E."/>
            <person name="Kohn T."/>
            <person name="Peeters S.H."/>
            <person name="Heuer A."/>
            <person name="Rast P."/>
            <person name="Oberbeckmann S."/>
            <person name="Bunk B."/>
            <person name="Jeske O."/>
            <person name="Meyerdierks A."/>
            <person name="Storesund J.E."/>
            <person name="Kallscheuer N."/>
            <person name="Luecker S."/>
            <person name="Lage O.M."/>
            <person name="Pohl T."/>
            <person name="Merkel B.J."/>
            <person name="Hornburger P."/>
            <person name="Mueller R.-W."/>
            <person name="Bruemmer F."/>
            <person name="Labrenz M."/>
            <person name="Spormann A.M."/>
            <person name="Op den Camp H."/>
            <person name="Overmann J."/>
            <person name="Amann R."/>
            <person name="Jetten M.S.M."/>
            <person name="Mascher T."/>
            <person name="Medema M.H."/>
            <person name="Devos D.P."/>
            <person name="Kaster A.-K."/>
            <person name="Ovreas L."/>
            <person name="Rohde M."/>
            <person name="Galperin M.Y."/>
            <person name="Jogler C."/>
        </authorList>
    </citation>
    <scope>NUCLEOTIDE SEQUENCE [LARGE SCALE GENOMIC DNA]</scope>
    <source>
        <strain evidence="3 4">Pan181</strain>
    </source>
</reference>
<dbReference type="InterPro" id="IPR012495">
    <property type="entry name" value="TadE-like_dom"/>
</dbReference>
<organism evidence="3 4">
    <name type="scientific">Aeoliella mucimassa</name>
    <dbReference type="NCBI Taxonomy" id="2527972"/>
    <lineage>
        <taxon>Bacteria</taxon>
        <taxon>Pseudomonadati</taxon>
        <taxon>Planctomycetota</taxon>
        <taxon>Planctomycetia</taxon>
        <taxon>Pirellulales</taxon>
        <taxon>Lacipirellulaceae</taxon>
        <taxon>Aeoliella</taxon>
    </lineage>
</organism>
<dbReference type="KEGG" id="amuc:Pan181_43580"/>
<dbReference type="Pfam" id="PF07811">
    <property type="entry name" value="TadE"/>
    <property type="match status" value="1"/>
</dbReference>
<keyword evidence="1" id="KW-0812">Transmembrane</keyword>
<keyword evidence="1" id="KW-0472">Membrane</keyword>
<protein>
    <submittedName>
        <fullName evidence="3">TadE-like protein</fullName>
    </submittedName>
</protein>
<proteinExistence type="predicted"/>
<feature type="transmembrane region" description="Helical" evidence="1">
    <location>
        <begin position="21"/>
        <end position="42"/>
    </location>
</feature>
<feature type="domain" description="TadE-like" evidence="2">
    <location>
        <begin position="21"/>
        <end position="63"/>
    </location>
</feature>
<evidence type="ECO:0000313" key="4">
    <source>
        <dbReference type="Proteomes" id="UP000315750"/>
    </source>
</evidence>
<dbReference type="EMBL" id="CP036278">
    <property type="protein sequence ID" value="QDU58131.1"/>
    <property type="molecule type" value="Genomic_DNA"/>
</dbReference>
<dbReference type="Proteomes" id="UP000315750">
    <property type="component" value="Chromosome"/>
</dbReference>
<name>A0A518ATS4_9BACT</name>
<dbReference type="AlphaFoldDB" id="A0A518ATS4"/>
<gene>
    <name evidence="3" type="ORF">Pan181_43580</name>
</gene>
<dbReference type="OrthoDB" id="261466at2"/>
<evidence type="ECO:0000259" key="2">
    <source>
        <dbReference type="Pfam" id="PF07811"/>
    </source>
</evidence>
<accession>A0A518ATS4</accession>
<evidence type="ECO:0000256" key="1">
    <source>
        <dbReference type="SAM" id="Phobius"/>
    </source>
</evidence>
<evidence type="ECO:0000313" key="3">
    <source>
        <dbReference type="EMBL" id="QDU58131.1"/>
    </source>
</evidence>